<sequence length="174" mass="20194">MKAIKIILYINILFLGAISCSKLSVEDNKFSLVSENDTLHYVQIKTDTTINNWQLPYPVYQFQVGDVDNNGKDDILVGVIKTTRFDSTMSKRLFIFKNYYGLVRPLWLGSSLGQELVDFKFVEDKKGARIRSIEKEKSGKYLVAEYKWRKFGLKFTTYINREITIEKAKALLNE</sequence>
<keyword evidence="2" id="KW-1185">Reference proteome</keyword>
<comment type="caution">
    <text evidence="1">The sequence shown here is derived from an EMBL/GenBank/DDBJ whole genome shotgun (WGS) entry which is preliminary data.</text>
</comment>
<evidence type="ECO:0000313" key="1">
    <source>
        <dbReference type="EMBL" id="MDO5976963.1"/>
    </source>
</evidence>
<proteinExistence type="predicted"/>
<dbReference type="Proteomes" id="UP001176806">
    <property type="component" value="Unassembled WGS sequence"/>
</dbReference>
<dbReference type="EMBL" id="JAUOEL010000010">
    <property type="protein sequence ID" value="MDO5976963.1"/>
    <property type="molecule type" value="Genomic_DNA"/>
</dbReference>
<gene>
    <name evidence="1" type="ORF">Q4Q40_22410</name>
</gene>
<evidence type="ECO:0000313" key="2">
    <source>
        <dbReference type="Proteomes" id="UP001176806"/>
    </source>
</evidence>
<evidence type="ECO:0008006" key="3">
    <source>
        <dbReference type="Google" id="ProtNLM"/>
    </source>
</evidence>
<name>A0ABT8WUV4_9FLAO</name>
<dbReference type="PROSITE" id="PS51257">
    <property type="entry name" value="PROKAR_LIPOPROTEIN"/>
    <property type="match status" value="1"/>
</dbReference>
<reference evidence="1" key="1">
    <citation type="submission" date="2023-07" db="EMBL/GenBank/DDBJ databases">
        <title>Two novel species in the genus Flavivirga.</title>
        <authorList>
            <person name="Kwon K."/>
        </authorList>
    </citation>
    <scope>NUCLEOTIDE SEQUENCE</scope>
    <source>
        <strain evidence="1">KACC 14158</strain>
    </source>
</reference>
<accession>A0ABT8WUV4</accession>
<organism evidence="1 2">
    <name type="scientific">Flavivirga jejuensis</name>
    <dbReference type="NCBI Taxonomy" id="870487"/>
    <lineage>
        <taxon>Bacteria</taxon>
        <taxon>Pseudomonadati</taxon>
        <taxon>Bacteroidota</taxon>
        <taxon>Flavobacteriia</taxon>
        <taxon>Flavobacteriales</taxon>
        <taxon>Flavobacteriaceae</taxon>
        <taxon>Flavivirga</taxon>
    </lineage>
</organism>
<protein>
    <recommendedName>
        <fullName evidence="3">Lipoprotein</fullName>
    </recommendedName>
</protein>
<dbReference type="RefSeq" id="WP_303304298.1">
    <property type="nucleotide sequence ID" value="NZ_BAABDA010000060.1"/>
</dbReference>